<feature type="region of interest" description="Disordered" evidence="3">
    <location>
        <begin position="52"/>
        <end position="72"/>
    </location>
</feature>
<gene>
    <name evidence="4" type="ORF">BXZ70DRAFT_709242</name>
</gene>
<feature type="region of interest" description="Disordered" evidence="3">
    <location>
        <begin position="1403"/>
        <end position="1464"/>
    </location>
</feature>
<feature type="compositionally biased region" description="Acidic residues" evidence="3">
    <location>
        <begin position="729"/>
        <end position="741"/>
    </location>
</feature>
<dbReference type="PANTHER" id="PTHR47566">
    <property type="match status" value="1"/>
</dbReference>
<feature type="region of interest" description="Disordered" evidence="3">
    <location>
        <begin position="256"/>
        <end position="288"/>
    </location>
</feature>
<sequence length="1550" mass="168423">MTDAPSPNKPAWQTEDLEDEWIDEDEEPATVSVRDKSDLSYTNLVGSILVRRDDASGSLHASSSDDGGAGTFLIREDVPATPFLPKTPGKSKKSMVKGFFSPLALEMMFEPPSPPKANSTPLPPPSTNAPAVPSRLSQMYVPSEDSTEVHSEGGLREAEEVEGESQGDDGEDKRGEPVLTLPEAAIHYEFTFAPPEPNPFNSAGAAPNAQSTPIPPGRQTHGPVMTDPRLRLFHFQYDTFTRDHLSAMVDSIAVNTPSGNTTPSTADGSAHGISRASERSISRLRSAKRIKLSPASDYSPTGDGAAFIMRPVRALDYVGESRNLMEKIRQNRDFSTVSTTASGLSPHARKPSDSPAESAGNRSMMRSSSQRLRVPSARYGDLSATKSQSSGGTTNSKQSNYSSLAYREQAANLMAQIRNDMKGSKRLFSTDTETSHVSQQNVDKSYASVGAKYLPPEEEDDDATELLPESLRQPEIGTREPPDTSSSQARRILSPRRVMRKISATHDAEQELSQSLDQMSLNSSAFLDQFPQPPVNVLVTAPQSVPPSPAVRFDIQNPSPSHLAPPTAAAPAYPSSSIRSGRNEDLTRFVSSSTASGTTLTAGSAASFVKHAGPKQLTHIAPSDVPALPDRVGGMVYDKVKMRWVKAVAALSSNGRPFEDDNDAAPTDPANESEDPFRDIESLREEDSRVQDSPETRPVSNEAAEPLTDDEEGGSILTADLEQSRIEEVSDSEAEDMEEVELNSFSFDSMDAVVATESGYANPLDIEDSEEMEDDEEEQTITETSFLTGLDADQDESAVDDDDDDSPAQSPPRGTPRPSFGKLSTPLPHSHSDPTALSSGVRSAMKSNSITPVSALKDPSRNRFQTPLARLGHRRSVSFSDGKREGPILGVGRNAPTPDVTEGSAETESEMTDLSKSQSQGPSEAVPSARSKRIADMLQGIEDSAFHEDSPSKASSVRPPQEELQPIQARRPSSQAAVVGSASREDSERFLSRSHSVSRMSARNATFLTECSFGVAHDRLVAVITDVQPFEPYWDQLSTIDLSKKNLDSVARLKEFLPRLDTLSLNSNQLSWLSGVPGSVRTLSVASNILTGVTSFNHLVNLESLDISDNNVDSLRQLECLRHLRELRADGNRIESVEGLHKMDGLVKLSLQRNRIRNLNLANFRWTRLEMLNLSQNRIGTVEGLETLPALVALNLDNNALGEFAPNGTMPRLRILRVSGNRLQGLDASPFPNLRTLYADNNSLGTIAKANRLTKLENLSLRNQGGRGGLNLSLHDVRDVKRLYLSGNPLKSGFISEPCYHLVYLELAACRLTALPAEFGRLVPNVRVLNLNYNFLEDTRGLEGLSRLRKLTLIGSRIRQTKMLVRMVRGMQDIEMLDFRMNPCTLGWYLPLLVKDVPGALQPSDGERAAHEDGGDAGRQKSTSRNTLARSQSKPQGEASPGASDADVSEEDGSPASAHPGALSGTLSWKDLDSKFRRDLPDDAYVGRLVYRGLIMRACPSIRLLDGVEPTAKEREKAEKILKGIVGISREKKKTISGPANSSKTAVVSS</sequence>
<evidence type="ECO:0008006" key="6">
    <source>
        <dbReference type="Google" id="ProtNLM"/>
    </source>
</evidence>
<feature type="compositionally biased region" description="Low complexity" evidence="3">
    <location>
        <begin position="558"/>
        <end position="577"/>
    </location>
</feature>
<comment type="caution">
    <text evidence="4">The sequence shown here is derived from an EMBL/GenBank/DDBJ whole genome shotgun (WGS) entry which is preliminary data.</text>
</comment>
<feature type="compositionally biased region" description="Polar residues" evidence="3">
    <location>
        <begin position="256"/>
        <end position="267"/>
    </location>
</feature>
<feature type="compositionally biased region" description="Polar residues" evidence="3">
    <location>
        <begin position="384"/>
        <end position="401"/>
    </location>
</feature>
<dbReference type="InterPro" id="IPR052574">
    <property type="entry name" value="CDIRP"/>
</dbReference>
<feature type="region of interest" description="Disordered" evidence="3">
    <location>
        <begin position="654"/>
        <end position="930"/>
    </location>
</feature>
<accession>A0A8K0XK71</accession>
<feature type="compositionally biased region" description="Polar residues" evidence="3">
    <location>
        <begin position="912"/>
        <end position="922"/>
    </location>
</feature>
<feature type="compositionally biased region" description="Polar residues" evidence="3">
    <location>
        <begin position="333"/>
        <end position="343"/>
    </location>
</feature>
<feature type="region of interest" description="Disordered" evidence="3">
    <location>
        <begin position="329"/>
        <end position="401"/>
    </location>
</feature>
<feature type="region of interest" description="Disordered" evidence="3">
    <location>
        <begin position="946"/>
        <end position="995"/>
    </location>
</feature>
<dbReference type="InterPro" id="IPR001611">
    <property type="entry name" value="Leu-rich_rpt"/>
</dbReference>
<dbReference type="GO" id="GO:0031028">
    <property type="term" value="P:septation initiation signaling"/>
    <property type="evidence" value="ECO:0007669"/>
    <property type="project" value="TreeGrafter"/>
</dbReference>
<dbReference type="Gene3D" id="3.80.10.10">
    <property type="entry name" value="Ribonuclease Inhibitor"/>
    <property type="match status" value="2"/>
</dbReference>
<evidence type="ECO:0000313" key="4">
    <source>
        <dbReference type="EMBL" id="KAH8077035.1"/>
    </source>
</evidence>
<dbReference type="PROSITE" id="PS51450">
    <property type="entry name" value="LRR"/>
    <property type="match status" value="3"/>
</dbReference>
<name>A0A8K0XK71_9AGAR</name>
<organism evidence="4 5">
    <name type="scientific">Cristinia sonorae</name>
    <dbReference type="NCBI Taxonomy" id="1940300"/>
    <lineage>
        <taxon>Eukaryota</taxon>
        <taxon>Fungi</taxon>
        <taxon>Dikarya</taxon>
        <taxon>Basidiomycota</taxon>
        <taxon>Agaricomycotina</taxon>
        <taxon>Agaricomycetes</taxon>
        <taxon>Agaricomycetidae</taxon>
        <taxon>Agaricales</taxon>
        <taxon>Pleurotineae</taxon>
        <taxon>Stephanosporaceae</taxon>
        <taxon>Cristinia</taxon>
    </lineage>
</organism>
<proteinExistence type="predicted"/>
<feature type="compositionally biased region" description="Basic and acidic residues" evidence="3">
    <location>
        <begin position="147"/>
        <end position="158"/>
    </location>
</feature>
<dbReference type="SUPFAM" id="SSF52058">
    <property type="entry name" value="L domain-like"/>
    <property type="match status" value="2"/>
</dbReference>
<dbReference type="PANTHER" id="PTHR47566:SF1">
    <property type="entry name" value="PROTEIN NUD1"/>
    <property type="match status" value="1"/>
</dbReference>
<dbReference type="GO" id="GO:0035591">
    <property type="term" value="F:signaling adaptor activity"/>
    <property type="evidence" value="ECO:0007669"/>
    <property type="project" value="TreeGrafter"/>
</dbReference>
<dbReference type="EMBL" id="JAEVFJ010000067">
    <property type="protein sequence ID" value="KAH8077035.1"/>
    <property type="molecule type" value="Genomic_DNA"/>
</dbReference>
<feature type="compositionally biased region" description="Polar residues" evidence="3">
    <location>
        <begin position="833"/>
        <end position="852"/>
    </location>
</feature>
<evidence type="ECO:0000256" key="2">
    <source>
        <dbReference type="ARBA" id="ARBA00022737"/>
    </source>
</evidence>
<dbReference type="Proteomes" id="UP000813824">
    <property type="component" value="Unassembled WGS sequence"/>
</dbReference>
<feature type="compositionally biased region" description="Acidic residues" evidence="3">
    <location>
        <begin position="792"/>
        <end position="806"/>
    </location>
</feature>
<feature type="region of interest" description="Disordered" evidence="3">
    <location>
        <begin position="1"/>
        <end position="22"/>
    </location>
</feature>
<feature type="compositionally biased region" description="Basic and acidic residues" evidence="3">
    <location>
        <begin position="1405"/>
        <end position="1419"/>
    </location>
</feature>
<dbReference type="GO" id="GO:1902412">
    <property type="term" value="P:regulation of mitotic cytokinesis"/>
    <property type="evidence" value="ECO:0007669"/>
    <property type="project" value="TreeGrafter"/>
</dbReference>
<dbReference type="Pfam" id="PF13855">
    <property type="entry name" value="LRR_8"/>
    <property type="match status" value="2"/>
</dbReference>
<evidence type="ECO:0000256" key="1">
    <source>
        <dbReference type="ARBA" id="ARBA00022614"/>
    </source>
</evidence>
<protein>
    <recommendedName>
        <fullName evidence="6">Septation initiation network scaffold protein cdc11</fullName>
    </recommendedName>
</protein>
<keyword evidence="5" id="KW-1185">Reference proteome</keyword>
<feature type="region of interest" description="Disordered" evidence="3">
    <location>
        <begin position="192"/>
        <end position="225"/>
    </location>
</feature>
<feature type="compositionally biased region" description="Basic and acidic residues" evidence="3">
    <location>
        <begin position="675"/>
        <end position="695"/>
    </location>
</feature>
<dbReference type="SMART" id="SM00365">
    <property type="entry name" value="LRR_SD22"/>
    <property type="match status" value="6"/>
</dbReference>
<feature type="compositionally biased region" description="Acidic residues" evidence="3">
    <location>
        <begin position="765"/>
        <end position="780"/>
    </location>
</feature>
<feature type="region of interest" description="Disordered" evidence="3">
    <location>
        <begin position="107"/>
        <end position="176"/>
    </location>
</feature>
<evidence type="ECO:0000256" key="3">
    <source>
        <dbReference type="SAM" id="MobiDB-lite"/>
    </source>
</evidence>
<feature type="region of interest" description="Disordered" evidence="3">
    <location>
        <begin position="549"/>
        <end position="581"/>
    </location>
</feature>
<feature type="region of interest" description="Disordered" evidence="3">
    <location>
        <begin position="455"/>
        <end position="497"/>
    </location>
</feature>
<dbReference type="InterPro" id="IPR003591">
    <property type="entry name" value="Leu-rich_rpt_typical-subtyp"/>
</dbReference>
<keyword evidence="2" id="KW-0677">Repeat</keyword>
<evidence type="ECO:0000313" key="5">
    <source>
        <dbReference type="Proteomes" id="UP000813824"/>
    </source>
</evidence>
<dbReference type="OrthoDB" id="7451790at2759"/>
<feature type="compositionally biased region" description="Polar residues" evidence="3">
    <location>
        <begin position="1420"/>
        <end position="1435"/>
    </location>
</feature>
<reference evidence="4" key="1">
    <citation type="journal article" date="2021" name="New Phytol.">
        <title>Evolutionary innovations through gain and loss of genes in the ectomycorrhizal Boletales.</title>
        <authorList>
            <person name="Wu G."/>
            <person name="Miyauchi S."/>
            <person name="Morin E."/>
            <person name="Kuo A."/>
            <person name="Drula E."/>
            <person name="Varga T."/>
            <person name="Kohler A."/>
            <person name="Feng B."/>
            <person name="Cao Y."/>
            <person name="Lipzen A."/>
            <person name="Daum C."/>
            <person name="Hundley H."/>
            <person name="Pangilinan J."/>
            <person name="Johnson J."/>
            <person name="Barry K."/>
            <person name="LaButti K."/>
            <person name="Ng V."/>
            <person name="Ahrendt S."/>
            <person name="Min B."/>
            <person name="Choi I.G."/>
            <person name="Park H."/>
            <person name="Plett J.M."/>
            <person name="Magnuson J."/>
            <person name="Spatafora J.W."/>
            <person name="Nagy L.G."/>
            <person name="Henrissat B."/>
            <person name="Grigoriev I.V."/>
            <person name="Yang Z.L."/>
            <person name="Xu J."/>
            <person name="Martin F.M."/>
        </authorList>
    </citation>
    <scope>NUCLEOTIDE SEQUENCE</scope>
    <source>
        <strain evidence="4">KKN 215</strain>
    </source>
</reference>
<keyword evidence="1" id="KW-0433">Leucine-rich repeat</keyword>
<dbReference type="InterPro" id="IPR032675">
    <property type="entry name" value="LRR_dom_sf"/>
</dbReference>
<feature type="compositionally biased region" description="Pro residues" evidence="3">
    <location>
        <begin position="111"/>
        <end position="127"/>
    </location>
</feature>
<feature type="compositionally biased region" description="Acidic residues" evidence="3">
    <location>
        <begin position="159"/>
        <end position="170"/>
    </location>
</feature>
<feature type="compositionally biased region" description="Low complexity" evidence="3">
    <location>
        <begin position="362"/>
        <end position="373"/>
    </location>
</feature>
<dbReference type="SMART" id="SM00369">
    <property type="entry name" value="LRR_TYP"/>
    <property type="match status" value="5"/>
</dbReference>
<dbReference type="GO" id="GO:0061499">
    <property type="term" value="C:outer plaque of mitotic spindle pole body"/>
    <property type="evidence" value="ECO:0007669"/>
    <property type="project" value="TreeGrafter"/>
</dbReference>